<evidence type="ECO:0000313" key="9">
    <source>
        <dbReference type="Proteomes" id="UP000521032"/>
    </source>
</evidence>
<dbReference type="Gene3D" id="3.30.70.100">
    <property type="match status" value="1"/>
</dbReference>
<dbReference type="InterPro" id="IPR017969">
    <property type="entry name" value="Heavy-metal-associated_CS"/>
</dbReference>
<dbReference type="PROSITE" id="PS01047">
    <property type="entry name" value="HMA_1"/>
    <property type="match status" value="1"/>
</dbReference>
<dbReference type="InterPro" id="IPR001802">
    <property type="entry name" value="MerP/CopZ"/>
</dbReference>
<keyword evidence="3" id="KW-0963">Cytoplasm</keyword>
<reference evidence="8 9" key="1">
    <citation type="submission" date="2020-07" db="EMBL/GenBank/DDBJ databases">
        <authorList>
            <person name="Criscuolo A."/>
        </authorList>
    </citation>
    <scope>NUCLEOTIDE SEQUENCE [LARGE SCALE GENOMIC DNA]</scope>
    <source>
        <strain evidence="9">CIP 111030</strain>
    </source>
</reference>
<evidence type="ECO:0000256" key="5">
    <source>
        <dbReference type="ARBA" id="ARBA00023008"/>
    </source>
</evidence>
<dbReference type="Proteomes" id="UP000521032">
    <property type="component" value="Unassembled WGS sequence"/>
</dbReference>
<dbReference type="InterPro" id="IPR036163">
    <property type="entry name" value="HMA_dom_sf"/>
</dbReference>
<comment type="caution">
    <text evidence="8">The sequence shown here is derived from an EMBL/GenBank/DDBJ whole genome shotgun (WGS) entry which is preliminary data.</text>
</comment>
<dbReference type="EMBL" id="CAJEWE010000004">
    <property type="protein sequence ID" value="CAD2072230.1"/>
    <property type="molecule type" value="Genomic_DNA"/>
</dbReference>
<sequence>MEQVIRVDGMTCGHCKSAVEGALSKLDGVKSAAVDLENKNVTVDFDDSKVSLSDMETAIEDQGYDVEK</sequence>
<evidence type="ECO:0000256" key="4">
    <source>
        <dbReference type="ARBA" id="ARBA00022723"/>
    </source>
</evidence>
<dbReference type="CDD" id="cd00371">
    <property type="entry name" value="HMA"/>
    <property type="match status" value="1"/>
</dbReference>
<dbReference type="PROSITE" id="PS50846">
    <property type="entry name" value="HMA_2"/>
    <property type="match status" value="1"/>
</dbReference>
<dbReference type="FunFam" id="3.30.70.100:FF:000005">
    <property type="entry name" value="Copper-exporting P-type ATPase A"/>
    <property type="match status" value="1"/>
</dbReference>
<dbReference type="InterPro" id="IPR049740">
    <property type="entry name" value="CopZ"/>
</dbReference>
<dbReference type="PANTHER" id="PTHR46594:SF4">
    <property type="entry name" value="P-TYPE CATION-TRANSPORTING ATPASE"/>
    <property type="match status" value="1"/>
</dbReference>
<keyword evidence="4" id="KW-0479">Metal-binding</keyword>
<dbReference type="GO" id="GO:0005737">
    <property type="term" value="C:cytoplasm"/>
    <property type="evidence" value="ECO:0007669"/>
    <property type="project" value="UniProtKB-SubCell"/>
</dbReference>
<dbReference type="Pfam" id="PF00403">
    <property type="entry name" value="HMA"/>
    <property type="match status" value="1"/>
</dbReference>
<evidence type="ECO:0000256" key="6">
    <source>
        <dbReference type="ARBA" id="ARBA00023186"/>
    </source>
</evidence>
<dbReference type="InterPro" id="IPR006122">
    <property type="entry name" value="HMA_Cu_ion-bd"/>
</dbReference>
<dbReference type="SUPFAM" id="SSF55008">
    <property type="entry name" value="HMA, heavy metal-associated domain"/>
    <property type="match status" value="1"/>
</dbReference>
<name>A0A6V7R4D6_9BACL</name>
<comment type="subcellular location">
    <subcellularLocation>
        <location evidence="1">Cytoplasm</location>
    </subcellularLocation>
</comment>
<protein>
    <recommendedName>
        <fullName evidence="2">Copper chaperone CopZ</fullName>
    </recommendedName>
</protein>
<evidence type="ECO:0000259" key="7">
    <source>
        <dbReference type="PROSITE" id="PS50846"/>
    </source>
</evidence>
<dbReference type="RefSeq" id="WP_186084760.1">
    <property type="nucleotide sequence ID" value="NZ_BMDB01000003.1"/>
</dbReference>
<keyword evidence="6" id="KW-0143">Chaperone</keyword>
<feature type="domain" description="HMA" evidence="7">
    <location>
        <begin position="1"/>
        <end position="67"/>
    </location>
</feature>
<keyword evidence="5" id="KW-0186">Copper</keyword>
<evidence type="ECO:0000256" key="1">
    <source>
        <dbReference type="ARBA" id="ARBA00004496"/>
    </source>
</evidence>
<keyword evidence="9" id="KW-1185">Reference proteome</keyword>
<evidence type="ECO:0000313" key="8">
    <source>
        <dbReference type="EMBL" id="CAD2072230.1"/>
    </source>
</evidence>
<dbReference type="PRINTS" id="PR00946">
    <property type="entry name" value="HGSCAVENGER"/>
</dbReference>
<dbReference type="PANTHER" id="PTHR46594">
    <property type="entry name" value="P-TYPE CATION-TRANSPORTING ATPASE"/>
    <property type="match status" value="1"/>
</dbReference>
<dbReference type="GO" id="GO:0005507">
    <property type="term" value="F:copper ion binding"/>
    <property type="evidence" value="ECO:0007669"/>
    <property type="project" value="InterPro"/>
</dbReference>
<proteinExistence type="predicted"/>
<dbReference type="NCBIfam" id="NF033795">
    <property type="entry name" value="chaper_CopZ_Bs"/>
    <property type="match status" value="1"/>
</dbReference>
<dbReference type="AlphaFoldDB" id="A0A6V7R4D6"/>
<dbReference type="NCBIfam" id="TIGR00003">
    <property type="entry name" value="copper ion binding protein"/>
    <property type="match status" value="1"/>
</dbReference>
<gene>
    <name evidence="8" type="primary">copZ_1</name>
    <name evidence="8" type="ORF">JEOSCH030_00243</name>
</gene>
<evidence type="ECO:0000256" key="3">
    <source>
        <dbReference type="ARBA" id="ARBA00022490"/>
    </source>
</evidence>
<dbReference type="InterPro" id="IPR006121">
    <property type="entry name" value="HMA_dom"/>
</dbReference>
<organism evidence="8 9">
    <name type="scientific">Phocicoccus schoeneichii</name>
    <dbReference type="NCBI Taxonomy" id="1812261"/>
    <lineage>
        <taxon>Bacteria</taxon>
        <taxon>Bacillati</taxon>
        <taxon>Bacillota</taxon>
        <taxon>Bacilli</taxon>
        <taxon>Bacillales</taxon>
        <taxon>Salinicoccaceae</taxon>
        <taxon>Phocicoccus</taxon>
    </lineage>
</organism>
<evidence type="ECO:0000256" key="2">
    <source>
        <dbReference type="ARBA" id="ARBA00015313"/>
    </source>
</evidence>
<accession>A0A6V7R4D6</accession>